<organism evidence="1 2">
    <name type="scientific">Piloderma croceum (strain F 1598)</name>
    <dbReference type="NCBI Taxonomy" id="765440"/>
    <lineage>
        <taxon>Eukaryota</taxon>
        <taxon>Fungi</taxon>
        <taxon>Dikarya</taxon>
        <taxon>Basidiomycota</taxon>
        <taxon>Agaricomycotina</taxon>
        <taxon>Agaricomycetes</taxon>
        <taxon>Agaricomycetidae</taxon>
        <taxon>Atheliales</taxon>
        <taxon>Atheliaceae</taxon>
        <taxon>Piloderma</taxon>
    </lineage>
</organism>
<gene>
    <name evidence="1" type="ORF">PILCRDRAFT_830440</name>
</gene>
<keyword evidence="2" id="KW-1185">Reference proteome</keyword>
<dbReference type="AlphaFoldDB" id="A0A0C3EU05"/>
<dbReference type="HOGENOM" id="CLU_2612586_0_0_1"/>
<proteinExistence type="predicted"/>
<feature type="non-terminal residue" evidence="1">
    <location>
        <position position="79"/>
    </location>
</feature>
<reference evidence="2" key="2">
    <citation type="submission" date="2015-01" db="EMBL/GenBank/DDBJ databases">
        <title>Evolutionary Origins and Diversification of the Mycorrhizal Mutualists.</title>
        <authorList>
            <consortium name="DOE Joint Genome Institute"/>
            <consortium name="Mycorrhizal Genomics Consortium"/>
            <person name="Kohler A."/>
            <person name="Kuo A."/>
            <person name="Nagy L.G."/>
            <person name="Floudas D."/>
            <person name="Copeland A."/>
            <person name="Barry K.W."/>
            <person name="Cichocki N."/>
            <person name="Veneault-Fourrey C."/>
            <person name="LaButti K."/>
            <person name="Lindquist E.A."/>
            <person name="Lipzen A."/>
            <person name="Lundell T."/>
            <person name="Morin E."/>
            <person name="Murat C."/>
            <person name="Riley R."/>
            <person name="Ohm R."/>
            <person name="Sun H."/>
            <person name="Tunlid A."/>
            <person name="Henrissat B."/>
            <person name="Grigoriev I.V."/>
            <person name="Hibbett D.S."/>
            <person name="Martin F."/>
        </authorList>
    </citation>
    <scope>NUCLEOTIDE SEQUENCE [LARGE SCALE GENOMIC DNA]</scope>
    <source>
        <strain evidence="2">F 1598</strain>
    </source>
</reference>
<reference evidence="1 2" key="1">
    <citation type="submission" date="2014-04" db="EMBL/GenBank/DDBJ databases">
        <authorList>
            <consortium name="DOE Joint Genome Institute"/>
            <person name="Kuo A."/>
            <person name="Tarkka M."/>
            <person name="Buscot F."/>
            <person name="Kohler A."/>
            <person name="Nagy L.G."/>
            <person name="Floudas D."/>
            <person name="Copeland A."/>
            <person name="Barry K.W."/>
            <person name="Cichocki N."/>
            <person name="Veneault-Fourrey C."/>
            <person name="LaButti K."/>
            <person name="Lindquist E.A."/>
            <person name="Lipzen A."/>
            <person name="Lundell T."/>
            <person name="Morin E."/>
            <person name="Murat C."/>
            <person name="Sun H."/>
            <person name="Tunlid A."/>
            <person name="Henrissat B."/>
            <person name="Grigoriev I.V."/>
            <person name="Hibbett D.S."/>
            <person name="Martin F."/>
            <person name="Nordberg H.P."/>
            <person name="Cantor M.N."/>
            <person name="Hua S.X."/>
        </authorList>
    </citation>
    <scope>NUCLEOTIDE SEQUENCE [LARGE SCALE GENOMIC DNA]</scope>
    <source>
        <strain evidence="1 2">F 1598</strain>
    </source>
</reference>
<name>A0A0C3EU05_PILCF</name>
<sequence length="79" mass="9220">MFAMRCLEKSQRSVSSGQTASFYHPRMRLYECEKYSLALFARSAPHPTSIRIITSLHGKLARSRSLPPPKWDRRRAKRL</sequence>
<protein>
    <submittedName>
        <fullName evidence="1">Uncharacterized protein</fullName>
    </submittedName>
</protein>
<dbReference type="EMBL" id="KN833367">
    <property type="protein sequence ID" value="KIM71296.1"/>
    <property type="molecule type" value="Genomic_DNA"/>
</dbReference>
<evidence type="ECO:0000313" key="1">
    <source>
        <dbReference type="EMBL" id="KIM71296.1"/>
    </source>
</evidence>
<accession>A0A0C3EU05</accession>
<evidence type="ECO:0000313" key="2">
    <source>
        <dbReference type="Proteomes" id="UP000054166"/>
    </source>
</evidence>
<dbReference type="InParanoid" id="A0A0C3EU05"/>
<dbReference type="Proteomes" id="UP000054166">
    <property type="component" value="Unassembled WGS sequence"/>
</dbReference>